<accession>A0A914S4V5</accession>
<evidence type="ECO:0000259" key="4">
    <source>
        <dbReference type="PROSITE" id="PS51156"/>
    </source>
</evidence>
<reference evidence="6" key="1">
    <citation type="submission" date="2022-11" db="UniProtKB">
        <authorList>
            <consortium name="WormBaseParasite"/>
        </authorList>
    </citation>
    <scope>IDENTIFICATION</scope>
</reference>
<dbReference type="GO" id="GO:0000122">
    <property type="term" value="P:negative regulation of transcription by RNA polymerase II"/>
    <property type="evidence" value="ECO:0007669"/>
    <property type="project" value="TreeGrafter"/>
</dbReference>
<dbReference type="PANTHER" id="PTHR10865">
    <property type="entry name" value="METASTASIS-ASSOCIATED PROTEIN AND MESODERM INDUCTION EARLY RESPONSE PROTEIN"/>
    <property type="match status" value="1"/>
</dbReference>
<dbReference type="SUPFAM" id="SSF46689">
    <property type="entry name" value="Homeodomain-like"/>
    <property type="match status" value="1"/>
</dbReference>
<dbReference type="WBParaSite" id="PEQ_0001382501-mRNA-1">
    <property type="protein sequence ID" value="PEQ_0001382501-mRNA-1"/>
    <property type="gene ID" value="PEQ_0001382501"/>
</dbReference>
<comment type="subcellular location">
    <subcellularLocation>
        <location evidence="1">Nucleus</location>
    </subcellularLocation>
</comment>
<dbReference type="InterPro" id="IPR009057">
    <property type="entry name" value="Homeodomain-like_sf"/>
</dbReference>
<evidence type="ECO:0000256" key="2">
    <source>
        <dbReference type="ARBA" id="ARBA00023242"/>
    </source>
</evidence>
<organism evidence="5 6">
    <name type="scientific">Parascaris equorum</name>
    <name type="common">Equine roundworm</name>
    <dbReference type="NCBI Taxonomy" id="6256"/>
    <lineage>
        <taxon>Eukaryota</taxon>
        <taxon>Metazoa</taxon>
        <taxon>Ecdysozoa</taxon>
        <taxon>Nematoda</taxon>
        <taxon>Chromadorea</taxon>
        <taxon>Rhabditida</taxon>
        <taxon>Spirurina</taxon>
        <taxon>Ascaridomorpha</taxon>
        <taxon>Ascaridoidea</taxon>
        <taxon>Ascarididae</taxon>
        <taxon>Parascaris</taxon>
    </lineage>
</organism>
<dbReference type="PROSITE" id="PS51156">
    <property type="entry name" value="ELM2"/>
    <property type="match status" value="1"/>
</dbReference>
<keyword evidence="5" id="KW-1185">Reference proteome</keyword>
<evidence type="ECO:0000256" key="1">
    <source>
        <dbReference type="ARBA" id="ARBA00004123"/>
    </source>
</evidence>
<dbReference type="PANTHER" id="PTHR10865:SF28">
    <property type="entry name" value="ELM2 DOMAIN-CONTAINING PROTEIN"/>
    <property type="match status" value="1"/>
</dbReference>
<evidence type="ECO:0000256" key="3">
    <source>
        <dbReference type="SAM" id="MobiDB-lite"/>
    </source>
</evidence>
<feature type="region of interest" description="Disordered" evidence="3">
    <location>
        <begin position="17"/>
        <end position="100"/>
    </location>
</feature>
<dbReference type="AlphaFoldDB" id="A0A914S4V5"/>
<protein>
    <submittedName>
        <fullName evidence="6">ELM2 domain-containing protein</fullName>
    </submittedName>
</protein>
<name>A0A914S4V5_PAREQ</name>
<dbReference type="Proteomes" id="UP000887564">
    <property type="component" value="Unplaced"/>
</dbReference>
<sequence>MLEDDANLSVEELRRRYYGDGLEDEEHSTDDAQSSSAHSEDTHQDAETEDASSISHLNDTEMAGSSCGESAKRKSESRGYFSEEEDNEEDDEYVPPDPWRRNVRQGPFYQASIPSFISANVEYPSYLHDFYELSFRSSSSVDAADLSRLSAATQQQQPLRDDEDALKAYLDSGYDSRAALSSYPFPAANAPQISIGPNPSKWTDADCQLFEEGIRMHGKNFFIIQRSQKVAKEEIQL</sequence>
<dbReference type="InterPro" id="IPR000949">
    <property type="entry name" value="ELM2_dom"/>
</dbReference>
<feature type="domain" description="ELM2" evidence="4">
    <location>
        <begin position="101"/>
        <end position="187"/>
    </location>
</feature>
<dbReference type="GO" id="GO:0005654">
    <property type="term" value="C:nucleoplasm"/>
    <property type="evidence" value="ECO:0007669"/>
    <property type="project" value="TreeGrafter"/>
</dbReference>
<dbReference type="InterPro" id="IPR040138">
    <property type="entry name" value="MIER/MTA"/>
</dbReference>
<dbReference type="GO" id="GO:0003714">
    <property type="term" value="F:transcription corepressor activity"/>
    <property type="evidence" value="ECO:0007669"/>
    <property type="project" value="TreeGrafter"/>
</dbReference>
<dbReference type="Gene3D" id="1.10.10.60">
    <property type="entry name" value="Homeodomain-like"/>
    <property type="match status" value="1"/>
</dbReference>
<evidence type="ECO:0000313" key="5">
    <source>
        <dbReference type="Proteomes" id="UP000887564"/>
    </source>
</evidence>
<proteinExistence type="predicted"/>
<feature type="compositionally biased region" description="Acidic residues" evidence="3">
    <location>
        <begin position="82"/>
        <end position="94"/>
    </location>
</feature>
<dbReference type="GO" id="GO:0042826">
    <property type="term" value="F:histone deacetylase binding"/>
    <property type="evidence" value="ECO:0007669"/>
    <property type="project" value="TreeGrafter"/>
</dbReference>
<keyword evidence="2" id="KW-0539">Nucleus</keyword>
<evidence type="ECO:0000313" key="6">
    <source>
        <dbReference type="WBParaSite" id="PEQ_0001382501-mRNA-1"/>
    </source>
</evidence>